<sequence>MTTTSNRFNIQKRKNNDNCSRNLIEVVRYTPEELAQKKIEEREAVKEIHDFVSSFYAGKITVNDETTIPSLILDISLPEKMFAIEFNGLFDVKPKDFNAKKTKLCLDNGIHLFNIFADEWKNKKDIVKSMLKHRLNVSERKIHARDCEIRPVEKSLEREFLNNSHISGTAQSKGAFGLFYENELVMIISLKVPIQKKYLFTVELLRLASAQNTSVTGGFSKLFKHVKEWCAANGFEKMIAYSDKRFGQGKVYSENGFEHKGTTSSVDYWYTNGGKRHFRFKFRAQPGKPEKQVAEENGVWKTYGCAHNIFHYDLKK</sequence>
<gene>
    <name evidence="1" type="ORF">UT24_C0038G0015</name>
</gene>
<name>A0A0G0M2E9_9BACT</name>
<dbReference type="Gene3D" id="3.40.960.10">
    <property type="entry name" value="VSR Endonuclease"/>
    <property type="match status" value="1"/>
</dbReference>
<evidence type="ECO:0000313" key="2">
    <source>
        <dbReference type="Proteomes" id="UP000033881"/>
    </source>
</evidence>
<reference evidence="1 2" key="1">
    <citation type="journal article" date="2015" name="Nature">
        <title>rRNA introns, odd ribosomes, and small enigmatic genomes across a large radiation of phyla.</title>
        <authorList>
            <person name="Brown C.T."/>
            <person name="Hug L.A."/>
            <person name="Thomas B.C."/>
            <person name="Sharon I."/>
            <person name="Castelle C.J."/>
            <person name="Singh A."/>
            <person name="Wilkins M.J."/>
            <person name="Williams K.H."/>
            <person name="Banfield J.F."/>
        </authorList>
    </citation>
    <scope>NUCLEOTIDE SEQUENCE [LARGE SCALE GENOMIC DNA]</scope>
</reference>
<comment type="caution">
    <text evidence="1">The sequence shown here is derived from an EMBL/GenBank/DDBJ whole genome shotgun (WGS) entry which is preliminary data.</text>
</comment>
<dbReference type="EMBL" id="LBWB01000038">
    <property type="protein sequence ID" value="KKQ98368.1"/>
    <property type="molecule type" value="Genomic_DNA"/>
</dbReference>
<protein>
    <submittedName>
        <fullName evidence="1">Hef34</fullName>
    </submittedName>
</protein>
<dbReference type="AlphaFoldDB" id="A0A0G0M2E9"/>
<dbReference type="STRING" id="1618574.UT24_C0038G0015"/>
<evidence type="ECO:0000313" key="1">
    <source>
        <dbReference type="EMBL" id="KKQ98368.1"/>
    </source>
</evidence>
<organism evidence="1 2">
    <name type="scientific">Candidatus Woesebacteria bacterium GW2011_GWB1_39_12</name>
    <dbReference type="NCBI Taxonomy" id="1618574"/>
    <lineage>
        <taxon>Bacteria</taxon>
        <taxon>Candidatus Woeseibacteriota</taxon>
    </lineage>
</organism>
<accession>A0A0G0M2E9</accession>
<proteinExistence type="predicted"/>
<dbReference type="Proteomes" id="UP000033881">
    <property type="component" value="Unassembled WGS sequence"/>
</dbReference>